<dbReference type="AlphaFoldDB" id="A0A841KPN4"/>
<evidence type="ECO:0000313" key="2">
    <source>
        <dbReference type="Proteomes" id="UP000579281"/>
    </source>
</evidence>
<sequence length="77" mass="9254">MSKMYIINHNVSTSNLNTSGYEKRLCVGENIFDNYIKNMLTKPESKYIIKLIYPTGVWYTRRRLEKFQQNISRQFIL</sequence>
<evidence type="ECO:0000313" key="1">
    <source>
        <dbReference type="EMBL" id="MBB6215426.1"/>
    </source>
</evidence>
<comment type="caution">
    <text evidence="1">The sequence shown here is derived from an EMBL/GenBank/DDBJ whole genome shotgun (WGS) entry which is preliminary data.</text>
</comment>
<organism evidence="1 2">
    <name type="scientific">Anaerosolibacter carboniphilus</name>
    <dbReference type="NCBI Taxonomy" id="1417629"/>
    <lineage>
        <taxon>Bacteria</taxon>
        <taxon>Bacillati</taxon>
        <taxon>Bacillota</taxon>
        <taxon>Clostridia</taxon>
        <taxon>Peptostreptococcales</taxon>
        <taxon>Thermotaleaceae</taxon>
        <taxon>Anaerosolibacter</taxon>
    </lineage>
</organism>
<dbReference type="Proteomes" id="UP000579281">
    <property type="component" value="Unassembled WGS sequence"/>
</dbReference>
<accession>A0A841KPN4</accession>
<keyword evidence="2" id="KW-1185">Reference proteome</keyword>
<name>A0A841KPN4_9FIRM</name>
<protein>
    <submittedName>
        <fullName evidence="1">Uncharacterized protein</fullName>
    </submittedName>
</protein>
<proteinExistence type="predicted"/>
<dbReference type="EMBL" id="JACHEN010000007">
    <property type="protein sequence ID" value="MBB6215426.1"/>
    <property type="molecule type" value="Genomic_DNA"/>
</dbReference>
<reference evidence="1 2" key="1">
    <citation type="submission" date="2020-08" db="EMBL/GenBank/DDBJ databases">
        <title>Genomic Encyclopedia of Type Strains, Phase IV (KMG-IV): sequencing the most valuable type-strain genomes for metagenomic binning, comparative biology and taxonomic classification.</title>
        <authorList>
            <person name="Goeker M."/>
        </authorList>
    </citation>
    <scope>NUCLEOTIDE SEQUENCE [LARGE SCALE GENOMIC DNA]</scope>
    <source>
        <strain evidence="1 2">DSM 103526</strain>
    </source>
</reference>
<gene>
    <name evidence="1" type="ORF">HNQ80_001515</name>
</gene>